<evidence type="ECO:0000313" key="2">
    <source>
        <dbReference type="Proteomes" id="UP001362999"/>
    </source>
</evidence>
<dbReference type="Proteomes" id="UP001362999">
    <property type="component" value="Unassembled WGS sequence"/>
</dbReference>
<dbReference type="AlphaFoldDB" id="A0AAW0BTV5"/>
<accession>A0AAW0BTV5</accession>
<proteinExistence type="predicted"/>
<name>A0AAW0BTV5_9AGAR</name>
<comment type="caution">
    <text evidence="1">The sequence shown here is derived from an EMBL/GenBank/DDBJ whole genome shotgun (WGS) entry which is preliminary data.</text>
</comment>
<sequence length="384" mass="42382">MQCTPARIYAGLTSTSTFITAPVEFPASHPLCKTRNTARFPEVSSPTPIRPHISTISPPTPTTISLDAFAHESIPPQESHQPLPSISSTRTFLDGFHSSVTTTIRALPLHPSLRQQLHHFVNLLFLSLPTPLALLHQLRPRNGARNIDYEDLRTSDGLRLPTPPSISFLDGTSPFPPRRRLPFRVPQLPVVHCVLNVTPRPPKRPIPVNPPPSPSPRFFRGRRTPTPHFPPPSDSAFFPHFDLNPESLAASPSSTPVSSPVTSATRFCQRLRPTSCAHHSLPHARSLRNCFIINSFRPHQLTAIGTRKRSTVVNPHPCSPATLAIPVCTRCRRLRQHPQKIKINQAIVDSRSGMNEGGHIALCVFAAGGGRDHVSWVDEGRGRQ</sequence>
<protein>
    <submittedName>
        <fullName evidence="1">Uncharacterized protein</fullName>
    </submittedName>
</protein>
<organism evidence="1 2">
    <name type="scientific">Favolaschia claudopus</name>
    <dbReference type="NCBI Taxonomy" id="2862362"/>
    <lineage>
        <taxon>Eukaryota</taxon>
        <taxon>Fungi</taxon>
        <taxon>Dikarya</taxon>
        <taxon>Basidiomycota</taxon>
        <taxon>Agaricomycotina</taxon>
        <taxon>Agaricomycetes</taxon>
        <taxon>Agaricomycetidae</taxon>
        <taxon>Agaricales</taxon>
        <taxon>Marasmiineae</taxon>
        <taxon>Mycenaceae</taxon>
        <taxon>Favolaschia</taxon>
    </lineage>
</organism>
<evidence type="ECO:0000313" key="1">
    <source>
        <dbReference type="EMBL" id="KAK7028788.1"/>
    </source>
</evidence>
<keyword evidence="2" id="KW-1185">Reference proteome</keyword>
<dbReference type="EMBL" id="JAWWNJ010000028">
    <property type="protein sequence ID" value="KAK7028788.1"/>
    <property type="molecule type" value="Genomic_DNA"/>
</dbReference>
<reference evidence="1 2" key="1">
    <citation type="journal article" date="2024" name="J Genomics">
        <title>Draft genome sequencing and assembly of Favolaschia claudopus CIRM-BRFM 2984 isolated from oak limbs.</title>
        <authorList>
            <person name="Navarro D."/>
            <person name="Drula E."/>
            <person name="Chaduli D."/>
            <person name="Cazenave R."/>
            <person name="Ahrendt S."/>
            <person name="Wang J."/>
            <person name="Lipzen A."/>
            <person name="Daum C."/>
            <person name="Barry K."/>
            <person name="Grigoriev I.V."/>
            <person name="Favel A."/>
            <person name="Rosso M.N."/>
            <person name="Martin F."/>
        </authorList>
    </citation>
    <scope>NUCLEOTIDE SEQUENCE [LARGE SCALE GENOMIC DNA]</scope>
    <source>
        <strain evidence="1 2">CIRM-BRFM 2984</strain>
    </source>
</reference>
<gene>
    <name evidence="1" type="ORF">R3P38DRAFT_3519285</name>
</gene>